<dbReference type="RefSeq" id="WP_160551826.1">
    <property type="nucleotide sequence ID" value="NZ_CP047650.1"/>
</dbReference>
<keyword evidence="7 8" id="KW-0802">TPR repeat</keyword>
<dbReference type="PANTHER" id="PTHR44835">
    <property type="entry name" value="UDP-N-ACETYLGLUCOSAMINE--PEPTIDE N-ACETYLGLUCOSAMINYLTRANSFERASE SPINDLY-RELATED"/>
    <property type="match status" value="1"/>
</dbReference>
<comment type="pathway">
    <text evidence="1">Protein modification; protein glycosylation.</text>
</comment>
<keyword evidence="5" id="KW-0808">Transferase</keyword>
<dbReference type="SUPFAM" id="SSF48452">
    <property type="entry name" value="TPR-like"/>
    <property type="match status" value="1"/>
</dbReference>
<reference evidence="10 11" key="1">
    <citation type="submission" date="2020-01" db="EMBL/GenBank/DDBJ databases">
        <title>Genome sequencing of strain KACC 21265.</title>
        <authorList>
            <person name="Heo J."/>
            <person name="Kim S.-J."/>
            <person name="Kim J.-S."/>
            <person name="Hong S.-B."/>
            <person name="Kwon S.-W."/>
        </authorList>
    </citation>
    <scope>NUCLEOTIDE SEQUENCE [LARGE SCALE GENOMIC DNA]</scope>
    <source>
        <strain evidence="10 11">KACC 21265</strain>
    </source>
</reference>
<evidence type="ECO:0000256" key="1">
    <source>
        <dbReference type="ARBA" id="ARBA00004922"/>
    </source>
</evidence>
<feature type="domain" description="O-GlcNAc transferase C-terminal" evidence="9">
    <location>
        <begin position="475"/>
        <end position="650"/>
    </location>
</feature>
<sequence>MDRGPCPIACSIHDFQEHPEALSTEQIAQLGRQIFQLPEKNDALAQVLRQLIHRESWDELESLVKDWSRNGYPAHPELLFCMGLYFDKAQKNTEGLACLERAVALSPRVAMYHNNLGVFLERLKRHDDAYAAYSKAAELNPDEPLHAVNLAKICIHHLDRFREGMRHYNYAIALDFENTDLLLNTANAFHKFGFRREAVARARLAIRLAPGRAAAIFLKPTFFLSVSYETVEQMQELRRQMETELQKLPAEVDAALASPGYAAEKLSSVAWPTLFLLAYQGGNDVKSMQAYSRELARALRPYFSRVTASGDSAPDSGDGKRKLRIGICTAFLYHHSVWKIPLHGIYQHLNRRKFEIHSFHMGGLVDFATEDIKSRSDSYFRTEDVHRMAERLAGSALDILVFPETGMDSATFLLCMTRFAPVQCQALGHPVTSGSDAIDYVLSSDLMEPAEGQAHYTEKLVRLPGLGVTYSYPYQFHAGSKQEFGLPQDAIVFLSPQSLFKYLPENDDIYPAIARQLPKARFVFIGATAQRDTQKFEQRLQRSFQQADLDHRQFVSFIPGQGKEGFMKACQMADVFIDNPSWSGHNTILDALHSHTPVVTQRGDAMRKNHGAAILEFLGLGQHVAEGKAGFIDKCVEFGSSAELRKRFSETVPGLLERLRDVAPIRALEDFFEEASASAAQR</sequence>
<evidence type="ECO:0000256" key="8">
    <source>
        <dbReference type="PROSITE-ProRule" id="PRU00339"/>
    </source>
</evidence>
<dbReference type="PANTHER" id="PTHR44835:SF1">
    <property type="entry name" value="PROTEIN O-GLCNAC TRANSFERASE"/>
    <property type="match status" value="1"/>
</dbReference>
<evidence type="ECO:0000256" key="4">
    <source>
        <dbReference type="ARBA" id="ARBA00022676"/>
    </source>
</evidence>
<evidence type="ECO:0000313" key="10">
    <source>
        <dbReference type="EMBL" id="QHI98309.1"/>
    </source>
</evidence>
<evidence type="ECO:0000256" key="2">
    <source>
        <dbReference type="ARBA" id="ARBA00005386"/>
    </source>
</evidence>
<dbReference type="SMART" id="SM00028">
    <property type="entry name" value="TPR"/>
    <property type="match status" value="3"/>
</dbReference>
<evidence type="ECO:0000313" key="11">
    <source>
        <dbReference type="Proteomes" id="UP000464787"/>
    </source>
</evidence>
<keyword evidence="4" id="KW-0328">Glycosyltransferase</keyword>
<dbReference type="Gene3D" id="3.40.50.11380">
    <property type="match status" value="1"/>
</dbReference>
<feature type="domain" description="O-GlcNAc transferase C-terminal" evidence="9">
    <location>
        <begin position="322"/>
        <end position="464"/>
    </location>
</feature>
<dbReference type="Pfam" id="PF13844">
    <property type="entry name" value="Glyco_transf_41"/>
    <property type="match status" value="2"/>
</dbReference>
<dbReference type="GO" id="GO:0097363">
    <property type="term" value="F:protein O-acetylglucosaminyltransferase activity"/>
    <property type="evidence" value="ECO:0007669"/>
    <property type="project" value="UniProtKB-EC"/>
</dbReference>
<feature type="repeat" description="TPR" evidence="8">
    <location>
        <begin position="110"/>
        <end position="143"/>
    </location>
</feature>
<evidence type="ECO:0000259" key="9">
    <source>
        <dbReference type="Pfam" id="PF13844"/>
    </source>
</evidence>
<dbReference type="EMBL" id="CP047650">
    <property type="protein sequence ID" value="QHI98309.1"/>
    <property type="molecule type" value="Genomic_DNA"/>
</dbReference>
<evidence type="ECO:0000256" key="7">
    <source>
        <dbReference type="ARBA" id="ARBA00022803"/>
    </source>
</evidence>
<dbReference type="InterPro" id="IPR019734">
    <property type="entry name" value="TPR_rpt"/>
</dbReference>
<dbReference type="InterPro" id="IPR011990">
    <property type="entry name" value="TPR-like_helical_dom_sf"/>
</dbReference>
<dbReference type="EC" id="2.4.1.255" evidence="3"/>
<organism evidence="10 11">
    <name type="scientific">Xylophilus rhododendri</name>
    <dbReference type="NCBI Taxonomy" id="2697032"/>
    <lineage>
        <taxon>Bacteria</taxon>
        <taxon>Pseudomonadati</taxon>
        <taxon>Pseudomonadota</taxon>
        <taxon>Betaproteobacteria</taxon>
        <taxon>Burkholderiales</taxon>
        <taxon>Xylophilus</taxon>
    </lineage>
</organism>
<dbReference type="AlphaFoldDB" id="A0A857J5D7"/>
<dbReference type="InterPro" id="IPR029489">
    <property type="entry name" value="OGT/SEC/SPY_C"/>
</dbReference>
<dbReference type="PROSITE" id="PS50005">
    <property type="entry name" value="TPR"/>
    <property type="match status" value="1"/>
</dbReference>
<name>A0A857J5D7_9BURK</name>
<protein>
    <recommendedName>
        <fullName evidence="3">protein O-GlcNAc transferase</fullName>
        <ecNumber evidence="3">2.4.1.255</ecNumber>
    </recommendedName>
</protein>
<gene>
    <name evidence="10" type="ORF">GT347_10065</name>
</gene>
<dbReference type="KEGG" id="xyk:GT347_10065"/>
<dbReference type="Gene3D" id="3.40.50.2000">
    <property type="entry name" value="Glycogen Phosphorylase B"/>
    <property type="match status" value="1"/>
</dbReference>
<accession>A0A857J5D7</accession>
<keyword evidence="6" id="KW-0677">Repeat</keyword>
<comment type="similarity">
    <text evidence="2">Belongs to the glycosyltransferase 41 family. O-GlcNAc transferase subfamily.</text>
</comment>
<dbReference type="Gene3D" id="1.25.40.10">
    <property type="entry name" value="Tetratricopeptide repeat domain"/>
    <property type="match status" value="2"/>
</dbReference>
<proteinExistence type="inferred from homology"/>
<dbReference type="Proteomes" id="UP000464787">
    <property type="component" value="Chromosome"/>
</dbReference>
<dbReference type="Pfam" id="PF13432">
    <property type="entry name" value="TPR_16"/>
    <property type="match status" value="1"/>
</dbReference>
<evidence type="ECO:0000256" key="5">
    <source>
        <dbReference type="ARBA" id="ARBA00022679"/>
    </source>
</evidence>
<keyword evidence="11" id="KW-1185">Reference proteome</keyword>
<evidence type="ECO:0000256" key="6">
    <source>
        <dbReference type="ARBA" id="ARBA00022737"/>
    </source>
</evidence>
<dbReference type="InterPro" id="IPR051939">
    <property type="entry name" value="Glycosyltr_41/O-GlcNAc_trsf"/>
</dbReference>
<evidence type="ECO:0000256" key="3">
    <source>
        <dbReference type="ARBA" id="ARBA00011970"/>
    </source>
</evidence>
<dbReference type="SUPFAM" id="SSF53756">
    <property type="entry name" value="UDP-Glycosyltransferase/glycogen phosphorylase"/>
    <property type="match status" value="1"/>
</dbReference>